<dbReference type="FunFam" id="3.40.50.720:FF:000307">
    <property type="entry name" value="2-dehydropantoate 2-reductase"/>
    <property type="match status" value="1"/>
</dbReference>
<organism evidence="14 15">
    <name type="scientific">Phreatobacter stygius</name>
    <dbReference type="NCBI Taxonomy" id="1940610"/>
    <lineage>
        <taxon>Bacteria</taxon>
        <taxon>Pseudomonadati</taxon>
        <taxon>Pseudomonadota</taxon>
        <taxon>Alphaproteobacteria</taxon>
        <taxon>Hyphomicrobiales</taxon>
        <taxon>Phreatobacteraceae</taxon>
        <taxon>Phreatobacter</taxon>
    </lineage>
</organism>
<evidence type="ECO:0000256" key="4">
    <source>
        <dbReference type="ARBA" id="ARBA00013014"/>
    </source>
</evidence>
<dbReference type="InterPro" id="IPR003710">
    <property type="entry name" value="ApbA"/>
</dbReference>
<evidence type="ECO:0000256" key="10">
    <source>
        <dbReference type="ARBA" id="ARBA00048793"/>
    </source>
</evidence>
<evidence type="ECO:0000313" key="14">
    <source>
        <dbReference type="EMBL" id="QCI66248.1"/>
    </source>
</evidence>
<dbReference type="InterPro" id="IPR013752">
    <property type="entry name" value="KPA_reductase"/>
</dbReference>
<dbReference type="InterPro" id="IPR013328">
    <property type="entry name" value="6PGD_dom2"/>
</dbReference>
<evidence type="ECO:0000256" key="8">
    <source>
        <dbReference type="ARBA" id="ARBA00023002"/>
    </source>
</evidence>
<name>A0A4D7B7B3_9HYPH</name>
<evidence type="ECO:0000256" key="9">
    <source>
        <dbReference type="ARBA" id="ARBA00032024"/>
    </source>
</evidence>
<dbReference type="FunFam" id="1.10.1040.10:FF:000017">
    <property type="entry name" value="2-dehydropantoate 2-reductase"/>
    <property type="match status" value="1"/>
</dbReference>
<evidence type="ECO:0000256" key="11">
    <source>
        <dbReference type="RuleBase" id="RU362068"/>
    </source>
</evidence>
<evidence type="ECO:0000256" key="3">
    <source>
        <dbReference type="ARBA" id="ARBA00007870"/>
    </source>
</evidence>
<dbReference type="EMBL" id="CP039690">
    <property type="protein sequence ID" value="QCI66248.1"/>
    <property type="molecule type" value="Genomic_DNA"/>
</dbReference>
<keyword evidence="6 11" id="KW-0566">Pantothenate biosynthesis</keyword>
<sequence length="312" mass="32808">MQILILGAGGIGGYFGGRLAAASTDVTFLVRRRRAVELARDGLVIRSPCGDLRMPVKAVERATRPFDLVVLACKAYDLEAADEAVAPAVGPKTVILPLLNGLRHLAFLDARFASSQVLGGLCHIGVTVNQAGEIEHLNELHELTLGARAEAQAGAADAIHAALARGGVGPRNSATISQDMWEKFVFLASYAGITCCMRAPIGAVARTDDGAALTIALLEECAAVAGAAGFRPRPDFMARARASLTDRSSNGTSSMLRDIWRGAPTEHDHILGDLLSRAAEFGLATPILRIVRAHLQAYAATPAISHVAPSYS</sequence>
<evidence type="ECO:0000256" key="7">
    <source>
        <dbReference type="ARBA" id="ARBA00022857"/>
    </source>
</evidence>
<dbReference type="GO" id="GO:0015940">
    <property type="term" value="P:pantothenate biosynthetic process"/>
    <property type="evidence" value="ECO:0007669"/>
    <property type="project" value="UniProtKB-UniPathway"/>
</dbReference>
<evidence type="ECO:0000259" key="12">
    <source>
        <dbReference type="Pfam" id="PF02558"/>
    </source>
</evidence>
<dbReference type="Pfam" id="PF08546">
    <property type="entry name" value="ApbA_C"/>
    <property type="match status" value="1"/>
</dbReference>
<dbReference type="InterPro" id="IPR008927">
    <property type="entry name" value="6-PGluconate_DH-like_C_sf"/>
</dbReference>
<dbReference type="UniPathway" id="UPA00028">
    <property type="reaction ID" value="UER00004"/>
</dbReference>
<dbReference type="InterPro" id="IPR013332">
    <property type="entry name" value="KPR_N"/>
</dbReference>
<dbReference type="Gene3D" id="3.40.50.720">
    <property type="entry name" value="NAD(P)-binding Rossmann-like Domain"/>
    <property type="match status" value="1"/>
</dbReference>
<dbReference type="PANTHER" id="PTHR21708">
    <property type="entry name" value="PROBABLE 2-DEHYDROPANTOATE 2-REDUCTASE"/>
    <property type="match status" value="1"/>
</dbReference>
<evidence type="ECO:0000256" key="5">
    <source>
        <dbReference type="ARBA" id="ARBA00019465"/>
    </source>
</evidence>
<dbReference type="AlphaFoldDB" id="A0A4D7B7B3"/>
<dbReference type="InterPro" id="IPR036291">
    <property type="entry name" value="NAD(P)-bd_dom_sf"/>
</dbReference>
<dbReference type="GO" id="GO:0008677">
    <property type="term" value="F:2-dehydropantoate 2-reductase activity"/>
    <property type="evidence" value="ECO:0007669"/>
    <property type="project" value="UniProtKB-EC"/>
</dbReference>
<dbReference type="EC" id="1.1.1.169" evidence="4 11"/>
<comment type="function">
    <text evidence="1 11">Catalyzes the NADPH-dependent reduction of ketopantoate into pantoic acid.</text>
</comment>
<comment type="catalytic activity">
    <reaction evidence="10 11">
        <text>(R)-pantoate + NADP(+) = 2-dehydropantoate + NADPH + H(+)</text>
        <dbReference type="Rhea" id="RHEA:16233"/>
        <dbReference type="ChEBI" id="CHEBI:11561"/>
        <dbReference type="ChEBI" id="CHEBI:15378"/>
        <dbReference type="ChEBI" id="CHEBI:15980"/>
        <dbReference type="ChEBI" id="CHEBI:57783"/>
        <dbReference type="ChEBI" id="CHEBI:58349"/>
        <dbReference type="EC" id="1.1.1.169"/>
    </reaction>
</comment>
<dbReference type="SUPFAM" id="SSF48179">
    <property type="entry name" value="6-phosphogluconate dehydrogenase C-terminal domain-like"/>
    <property type="match status" value="1"/>
</dbReference>
<feature type="domain" description="Ketopantoate reductase C-terminal" evidence="13">
    <location>
        <begin position="176"/>
        <end position="298"/>
    </location>
</feature>
<dbReference type="SUPFAM" id="SSF51735">
    <property type="entry name" value="NAD(P)-binding Rossmann-fold domains"/>
    <property type="match status" value="1"/>
</dbReference>
<gene>
    <name evidence="14" type="ORF">E8M01_19735</name>
</gene>
<reference evidence="14 15" key="1">
    <citation type="submission" date="2019-04" db="EMBL/GenBank/DDBJ databases">
        <title>Phreatobacter aquaticus sp. nov.</title>
        <authorList>
            <person name="Choi A."/>
        </authorList>
    </citation>
    <scope>NUCLEOTIDE SEQUENCE [LARGE SCALE GENOMIC DNA]</scope>
    <source>
        <strain evidence="14 15">KCTC 52518</strain>
    </source>
</reference>
<keyword evidence="8 11" id="KW-0560">Oxidoreductase</keyword>
<dbReference type="KEGG" id="pstg:E8M01_19735"/>
<evidence type="ECO:0000256" key="1">
    <source>
        <dbReference type="ARBA" id="ARBA00002919"/>
    </source>
</evidence>
<dbReference type="InterPro" id="IPR051402">
    <property type="entry name" value="KPR-Related"/>
</dbReference>
<dbReference type="Proteomes" id="UP000298781">
    <property type="component" value="Chromosome"/>
</dbReference>
<keyword evidence="7 11" id="KW-0521">NADP</keyword>
<feature type="domain" description="Ketopantoate reductase N-terminal" evidence="12">
    <location>
        <begin position="3"/>
        <end position="148"/>
    </location>
</feature>
<dbReference type="PANTHER" id="PTHR21708:SF26">
    <property type="entry name" value="2-DEHYDROPANTOATE 2-REDUCTASE"/>
    <property type="match status" value="1"/>
</dbReference>
<dbReference type="Pfam" id="PF02558">
    <property type="entry name" value="ApbA"/>
    <property type="match status" value="1"/>
</dbReference>
<accession>A0A4D7B7B3</accession>
<comment type="similarity">
    <text evidence="3 11">Belongs to the ketopantoate reductase family.</text>
</comment>
<dbReference type="Gene3D" id="1.10.1040.10">
    <property type="entry name" value="N-(1-d-carboxylethyl)-l-norvaline Dehydrogenase, domain 2"/>
    <property type="match status" value="1"/>
</dbReference>
<evidence type="ECO:0000256" key="6">
    <source>
        <dbReference type="ARBA" id="ARBA00022655"/>
    </source>
</evidence>
<evidence type="ECO:0000313" key="15">
    <source>
        <dbReference type="Proteomes" id="UP000298781"/>
    </source>
</evidence>
<protein>
    <recommendedName>
        <fullName evidence="5 11">2-dehydropantoate 2-reductase</fullName>
        <ecNumber evidence="4 11">1.1.1.169</ecNumber>
    </recommendedName>
    <alternativeName>
        <fullName evidence="9 11">Ketopantoate reductase</fullName>
    </alternativeName>
</protein>
<evidence type="ECO:0000256" key="2">
    <source>
        <dbReference type="ARBA" id="ARBA00004994"/>
    </source>
</evidence>
<comment type="pathway">
    <text evidence="2 11">Cofactor biosynthesis; (R)-pantothenate biosynthesis; (R)-pantoate from 3-methyl-2-oxobutanoate: step 2/2.</text>
</comment>
<dbReference type="GO" id="GO:0005737">
    <property type="term" value="C:cytoplasm"/>
    <property type="evidence" value="ECO:0007669"/>
    <property type="project" value="TreeGrafter"/>
</dbReference>
<dbReference type="OrthoDB" id="247668at2"/>
<keyword evidence="15" id="KW-1185">Reference proteome</keyword>
<dbReference type="RefSeq" id="WP_136961692.1">
    <property type="nucleotide sequence ID" value="NZ_CP039690.1"/>
</dbReference>
<dbReference type="NCBIfam" id="TIGR00745">
    <property type="entry name" value="apbA_panE"/>
    <property type="match status" value="1"/>
</dbReference>
<proteinExistence type="inferred from homology"/>
<evidence type="ECO:0000259" key="13">
    <source>
        <dbReference type="Pfam" id="PF08546"/>
    </source>
</evidence>